<reference evidence="3" key="1">
    <citation type="journal article" date="2020" name="mSystems">
        <title>Genome- and Community-Level Interaction Insights into Carbon Utilization and Element Cycling Functions of Hydrothermarchaeota in Hydrothermal Sediment.</title>
        <authorList>
            <person name="Zhou Z."/>
            <person name="Liu Y."/>
            <person name="Xu W."/>
            <person name="Pan J."/>
            <person name="Luo Z.H."/>
            <person name="Li M."/>
        </authorList>
    </citation>
    <scope>NUCLEOTIDE SEQUENCE [LARGE SCALE GENOMIC DNA]</scope>
    <source>
        <strain evidence="3">HyVt-19</strain>
    </source>
</reference>
<proteinExistence type="predicted"/>
<dbReference type="Pfam" id="PF13517">
    <property type="entry name" value="FG-GAP_3"/>
    <property type="match status" value="1"/>
</dbReference>
<protein>
    <submittedName>
        <fullName evidence="3">VCBS repeat-containing protein</fullName>
    </submittedName>
</protein>
<dbReference type="Proteomes" id="UP000886355">
    <property type="component" value="Unassembled WGS sequence"/>
</dbReference>
<name>A0A7C1AVB5_9BACT</name>
<evidence type="ECO:0000313" key="3">
    <source>
        <dbReference type="EMBL" id="HDL90639.1"/>
    </source>
</evidence>
<dbReference type="InterPro" id="IPR028994">
    <property type="entry name" value="Integrin_alpha_N"/>
</dbReference>
<organism evidence="3">
    <name type="scientific">Thermodesulforhabdus norvegica</name>
    <dbReference type="NCBI Taxonomy" id="39841"/>
    <lineage>
        <taxon>Bacteria</taxon>
        <taxon>Pseudomonadati</taxon>
        <taxon>Thermodesulfobacteriota</taxon>
        <taxon>Syntrophobacteria</taxon>
        <taxon>Syntrophobacterales</taxon>
        <taxon>Thermodesulforhabdaceae</taxon>
        <taxon>Thermodesulforhabdus</taxon>
    </lineage>
</organism>
<keyword evidence="1" id="KW-0732">Signal</keyword>
<dbReference type="EMBL" id="DQZW01000333">
    <property type="protein sequence ID" value="HDL90639.1"/>
    <property type="molecule type" value="Genomic_DNA"/>
</dbReference>
<comment type="caution">
    <text evidence="3">The sequence shown here is derived from an EMBL/GenBank/DDBJ whole genome shotgun (WGS) entry which is preliminary data.</text>
</comment>
<dbReference type="AlphaFoldDB" id="A0A7C1AVB5"/>
<gene>
    <name evidence="3" type="ORF">ENG14_07025</name>
</gene>
<dbReference type="SUPFAM" id="SSF69318">
    <property type="entry name" value="Integrin alpha N-terminal domain"/>
    <property type="match status" value="1"/>
</dbReference>
<evidence type="ECO:0000256" key="2">
    <source>
        <dbReference type="SAM" id="MobiDB-lite"/>
    </source>
</evidence>
<dbReference type="InterPro" id="IPR013517">
    <property type="entry name" value="FG-GAP"/>
</dbReference>
<evidence type="ECO:0000256" key="1">
    <source>
        <dbReference type="ARBA" id="ARBA00022729"/>
    </source>
</evidence>
<feature type="region of interest" description="Disordered" evidence="2">
    <location>
        <begin position="250"/>
        <end position="274"/>
    </location>
</feature>
<sequence length="615" mass="69661">MIERRQRGRIEQKSLSFLTVFLWLIVSSISGRALAASPSLPDDLLSYLDLHFPKSYQVISHVSEKHGSRVVFNTTIKLTRGNELIVLKQEKNVPTYLLHQASVIRVEAILEKGKILAQEMAILSREAQRGDPVAIPASPVIYLYTNIQHKEIFKPYTELIQKLLAKGFEVVEVTGTILEPRTDRYGILLRLEGAPGYLAFRIQSIYSGDTLYFANKEYTGKIATIAPVGTKITLPYWKTTTGLYAQAPKQQPAFTTPPPAAPGPEKQRSFQKAQPATITNQYRLNKAFKRMVVCNLDNDGRPDFVFLRDDGIDVYNFEGQRFAETLSFAFTGGPFTALHLHAMDINGDGDDELFVTLGMHLILDDFEDTELSSMILEYVNHNFHVIADDMPYYLRVIEDRSGNKVALAQSKGQKELYKGEILQLVWDSNANSIREAGEYSPAHDVYSIYQFNLIPEDPDRIMILEPSNELQVYYTPTEAPEVISDKNYGFYAEIPFIAAPKQERYIGGFTKQQYRTVYAPRRFVLKNDYDGQMFLIDKGTSQISVTSPIGTLLQTSKGEDSLVGVKWISGQIRETWRSESIAKRIIDFGFVKLLQGDKIVLLLKDKRGYSIEIIQ</sequence>
<accession>A0A7C1AVB5</accession>